<evidence type="ECO:0000313" key="2">
    <source>
        <dbReference type="EMBL" id="KAJ7720347.1"/>
    </source>
</evidence>
<evidence type="ECO:0000313" key="3">
    <source>
        <dbReference type="Proteomes" id="UP001215598"/>
    </source>
</evidence>
<protein>
    <submittedName>
        <fullName evidence="2">Uncharacterized protein</fullName>
    </submittedName>
</protein>
<proteinExistence type="predicted"/>
<comment type="caution">
    <text evidence="2">The sequence shown here is derived from an EMBL/GenBank/DDBJ whole genome shotgun (WGS) entry which is preliminary data.</text>
</comment>
<accession>A0AAD7HHQ2</accession>
<dbReference type="EMBL" id="JARKIB010000241">
    <property type="protein sequence ID" value="KAJ7720347.1"/>
    <property type="molecule type" value="Genomic_DNA"/>
</dbReference>
<feature type="region of interest" description="Disordered" evidence="1">
    <location>
        <begin position="1"/>
        <end position="46"/>
    </location>
</feature>
<sequence length="136" mass="15280">MVGALIYNDGQGKENNDESGDEEGGQGWKTKKQKTFEPSEEEVEQNELIKKINTEWKCQDRTCRHFVCFPDHVTGKHVSVTHFHSSTWAAAIQGKNINEDGTPVDIKTAPDDKLFDYQAPDAADIALVRSELSAWE</sequence>
<dbReference type="AlphaFoldDB" id="A0AAD7HHQ2"/>
<reference evidence="2" key="1">
    <citation type="submission" date="2023-03" db="EMBL/GenBank/DDBJ databases">
        <title>Massive genome expansion in bonnet fungi (Mycena s.s.) driven by repeated elements and novel gene families across ecological guilds.</title>
        <authorList>
            <consortium name="Lawrence Berkeley National Laboratory"/>
            <person name="Harder C.B."/>
            <person name="Miyauchi S."/>
            <person name="Viragh M."/>
            <person name="Kuo A."/>
            <person name="Thoen E."/>
            <person name="Andreopoulos B."/>
            <person name="Lu D."/>
            <person name="Skrede I."/>
            <person name="Drula E."/>
            <person name="Henrissat B."/>
            <person name="Morin E."/>
            <person name="Kohler A."/>
            <person name="Barry K."/>
            <person name="LaButti K."/>
            <person name="Morin E."/>
            <person name="Salamov A."/>
            <person name="Lipzen A."/>
            <person name="Mereny Z."/>
            <person name="Hegedus B."/>
            <person name="Baldrian P."/>
            <person name="Stursova M."/>
            <person name="Weitz H."/>
            <person name="Taylor A."/>
            <person name="Grigoriev I.V."/>
            <person name="Nagy L.G."/>
            <person name="Martin F."/>
            <person name="Kauserud H."/>
        </authorList>
    </citation>
    <scope>NUCLEOTIDE SEQUENCE</scope>
    <source>
        <strain evidence="2">CBHHK182m</strain>
    </source>
</reference>
<evidence type="ECO:0000256" key="1">
    <source>
        <dbReference type="SAM" id="MobiDB-lite"/>
    </source>
</evidence>
<dbReference type="Proteomes" id="UP001215598">
    <property type="component" value="Unassembled WGS sequence"/>
</dbReference>
<name>A0AAD7HHQ2_9AGAR</name>
<organism evidence="2 3">
    <name type="scientific">Mycena metata</name>
    <dbReference type="NCBI Taxonomy" id="1033252"/>
    <lineage>
        <taxon>Eukaryota</taxon>
        <taxon>Fungi</taxon>
        <taxon>Dikarya</taxon>
        <taxon>Basidiomycota</taxon>
        <taxon>Agaricomycotina</taxon>
        <taxon>Agaricomycetes</taxon>
        <taxon>Agaricomycetidae</taxon>
        <taxon>Agaricales</taxon>
        <taxon>Marasmiineae</taxon>
        <taxon>Mycenaceae</taxon>
        <taxon>Mycena</taxon>
    </lineage>
</organism>
<keyword evidence="3" id="KW-1185">Reference proteome</keyword>
<gene>
    <name evidence="2" type="ORF">B0H16DRAFT_1474453</name>
</gene>